<name>A0ABS5ZIT7_9GAMM</name>
<accession>A0ABS5ZIT7</accession>
<keyword evidence="1" id="KW-1133">Transmembrane helix</keyword>
<evidence type="ECO:0000256" key="1">
    <source>
        <dbReference type="SAM" id="Phobius"/>
    </source>
</evidence>
<proteinExistence type="predicted"/>
<feature type="transmembrane region" description="Helical" evidence="1">
    <location>
        <begin position="42"/>
        <end position="59"/>
    </location>
</feature>
<dbReference type="Proteomes" id="UP000690515">
    <property type="component" value="Unassembled WGS sequence"/>
</dbReference>
<keyword evidence="1" id="KW-0472">Membrane</keyword>
<protein>
    <submittedName>
        <fullName evidence="2">Uncharacterized protein</fullName>
    </submittedName>
</protein>
<comment type="caution">
    <text evidence="2">The sequence shown here is derived from an EMBL/GenBank/DDBJ whole genome shotgun (WGS) entry which is preliminary data.</text>
</comment>
<reference evidence="2 3" key="1">
    <citation type="submission" date="2021-04" db="EMBL/GenBank/DDBJ databases">
        <authorList>
            <person name="Pira H."/>
            <person name="Risdian C."/>
            <person name="Wink J."/>
        </authorList>
    </citation>
    <scope>NUCLEOTIDE SEQUENCE [LARGE SCALE GENOMIC DNA]</scope>
    <source>
        <strain evidence="2 3">WH53</strain>
    </source>
</reference>
<dbReference type="EMBL" id="JAGSOY010000122">
    <property type="protein sequence ID" value="MBU2713942.1"/>
    <property type="molecule type" value="Genomic_DNA"/>
</dbReference>
<evidence type="ECO:0000313" key="2">
    <source>
        <dbReference type="EMBL" id="MBU2713942.1"/>
    </source>
</evidence>
<keyword evidence="1" id="KW-0812">Transmembrane</keyword>
<sequence length="138" mass="16059">MKKNIGIIACILSILGYFLPLRAEKYVEYGEKAYKSLLDLEGVGFIAFLVVLTIIAILLSNKNWRKTATLIVVIQFCMISISFAYYLMVYVYNSKSGDFWQFFNRGDFSFFSYGWYFIFSGYILQIVSFFKKEGVRKS</sequence>
<organism evidence="2 3">
    <name type="scientific">Zooshikella harenae</name>
    <dbReference type="NCBI Taxonomy" id="2827238"/>
    <lineage>
        <taxon>Bacteria</taxon>
        <taxon>Pseudomonadati</taxon>
        <taxon>Pseudomonadota</taxon>
        <taxon>Gammaproteobacteria</taxon>
        <taxon>Oceanospirillales</taxon>
        <taxon>Zooshikellaceae</taxon>
        <taxon>Zooshikella</taxon>
    </lineage>
</organism>
<feature type="transmembrane region" description="Helical" evidence="1">
    <location>
        <begin position="71"/>
        <end position="93"/>
    </location>
</feature>
<gene>
    <name evidence="2" type="ORF">KCG35_23080</name>
</gene>
<feature type="transmembrane region" description="Helical" evidence="1">
    <location>
        <begin position="113"/>
        <end position="130"/>
    </location>
</feature>
<evidence type="ECO:0000313" key="3">
    <source>
        <dbReference type="Proteomes" id="UP000690515"/>
    </source>
</evidence>
<keyword evidence="3" id="KW-1185">Reference proteome</keyword>
<dbReference type="RefSeq" id="WP_215822218.1">
    <property type="nucleotide sequence ID" value="NZ_JAGSOY010000122.1"/>
</dbReference>